<dbReference type="PANTHER" id="PTHR44042:SF15">
    <property type="entry name" value="DUPLICATED HOMEODOMAIN-LIKE SUPERFAMILY PROTEIN"/>
    <property type="match status" value="1"/>
</dbReference>
<feature type="domain" description="Myb-like" evidence="7">
    <location>
        <begin position="3"/>
        <end position="57"/>
    </location>
</feature>
<accession>A0A660KVP4</accession>
<evidence type="ECO:0000313" key="10">
    <source>
        <dbReference type="EMBL" id="KAE8038016.1"/>
    </source>
</evidence>
<dbReference type="PANTHER" id="PTHR44042">
    <property type="entry name" value="DUPLICATED HOMEODOMAIN-LIKE SUPERFAMILY PROTEIN-RELATED"/>
    <property type="match status" value="1"/>
</dbReference>
<evidence type="ECO:0000256" key="1">
    <source>
        <dbReference type="ARBA" id="ARBA00004123"/>
    </source>
</evidence>
<evidence type="ECO:0000259" key="9">
    <source>
        <dbReference type="PROSITE" id="PS51294"/>
    </source>
</evidence>
<sequence length="224" mass="25482">MMMTSMAATQWSRLDDKLFERALVMVPEEYPDRWLRVAECVPGKSPREVREHYEDLVRDVLDIDSGRVELPTYADDSDGWDSPSQISFGSKTREAERKKGTPWTEEEHKLFLVGLERFGKGDWRSISRNVVVTRTPTQVASHAQKYFLRQTSVKKERKRSSIHDITSVDNNNTAALPVDQNWIPPSGGAVLQPPAPPALPQMTMPRNVPDQSASFGYQNFGFQM</sequence>
<evidence type="ECO:0000256" key="3">
    <source>
        <dbReference type="ARBA" id="ARBA00023125"/>
    </source>
</evidence>
<feature type="domain" description="SANT" evidence="8">
    <location>
        <begin position="98"/>
        <end position="151"/>
    </location>
</feature>
<comment type="subcellular location">
    <subcellularLocation>
        <location evidence="1">Nucleus</location>
    </subcellularLocation>
</comment>
<dbReference type="PROSITE" id="PS51293">
    <property type="entry name" value="SANT"/>
    <property type="match status" value="1"/>
</dbReference>
<evidence type="ECO:0000256" key="2">
    <source>
        <dbReference type="ARBA" id="ARBA00023015"/>
    </source>
</evidence>
<dbReference type="FunFam" id="1.10.10.60:FF:000009">
    <property type="entry name" value="transcription factor MYB1R1"/>
    <property type="match status" value="1"/>
</dbReference>
<name>A0A660KVP4_9ROSI</name>
<dbReference type="NCBIfam" id="TIGR01557">
    <property type="entry name" value="myb_SHAQKYF"/>
    <property type="match status" value="1"/>
</dbReference>
<feature type="region of interest" description="Disordered" evidence="6">
    <location>
        <begin position="72"/>
        <end position="101"/>
    </location>
</feature>
<dbReference type="SUPFAM" id="SSF46689">
    <property type="entry name" value="Homeodomain-like"/>
    <property type="match status" value="2"/>
</dbReference>
<organism evidence="10 11">
    <name type="scientific">Carpinus fangiana</name>
    <dbReference type="NCBI Taxonomy" id="176857"/>
    <lineage>
        <taxon>Eukaryota</taxon>
        <taxon>Viridiplantae</taxon>
        <taxon>Streptophyta</taxon>
        <taxon>Embryophyta</taxon>
        <taxon>Tracheophyta</taxon>
        <taxon>Spermatophyta</taxon>
        <taxon>Magnoliopsida</taxon>
        <taxon>eudicotyledons</taxon>
        <taxon>Gunneridae</taxon>
        <taxon>Pentapetalae</taxon>
        <taxon>rosids</taxon>
        <taxon>fabids</taxon>
        <taxon>Fagales</taxon>
        <taxon>Betulaceae</taxon>
        <taxon>Carpinus</taxon>
    </lineage>
</organism>
<dbReference type="PROSITE" id="PS50090">
    <property type="entry name" value="MYB_LIKE"/>
    <property type="match status" value="2"/>
</dbReference>
<dbReference type="CDD" id="cd00167">
    <property type="entry name" value="SANT"/>
    <property type="match status" value="2"/>
</dbReference>
<reference evidence="10 11" key="1">
    <citation type="submission" date="2019-06" db="EMBL/GenBank/DDBJ databases">
        <title>A chromosomal-level reference genome of Carpinus fangiana (Coryloideae, Betulaceae).</title>
        <authorList>
            <person name="Yang X."/>
            <person name="Wang Z."/>
            <person name="Zhang L."/>
            <person name="Hao G."/>
            <person name="Liu J."/>
            <person name="Yang Y."/>
        </authorList>
    </citation>
    <scope>NUCLEOTIDE SEQUENCE [LARGE SCALE GENOMIC DNA]</scope>
    <source>
        <strain evidence="10">Cfa_2016G</strain>
        <tissue evidence="10">Leaf</tissue>
    </source>
</reference>
<evidence type="ECO:0000256" key="4">
    <source>
        <dbReference type="ARBA" id="ARBA00023163"/>
    </source>
</evidence>
<dbReference type="InterPro" id="IPR009057">
    <property type="entry name" value="Homeodomain-like_sf"/>
</dbReference>
<dbReference type="GO" id="GO:0003677">
    <property type="term" value="F:DNA binding"/>
    <property type="evidence" value="ECO:0007669"/>
    <property type="project" value="UniProtKB-KW"/>
</dbReference>
<dbReference type="InterPro" id="IPR006447">
    <property type="entry name" value="Myb_dom_plants"/>
</dbReference>
<keyword evidence="11" id="KW-1185">Reference proteome</keyword>
<evidence type="ECO:0000256" key="5">
    <source>
        <dbReference type="ARBA" id="ARBA00023242"/>
    </source>
</evidence>
<keyword evidence="4" id="KW-0804">Transcription</keyword>
<dbReference type="Gene3D" id="1.10.10.60">
    <property type="entry name" value="Homeodomain-like"/>
    <property type="match status" value="2"/>
</dbReference>
<feature type="domain" description="Myb-like" evidence="7">
    <location>
        <begin position="95"/>
        <end position="147"/>
    </location>
</feature>
<dbReference type="InterPro" id="IPR017930">
    <property type="entry name" value="Myb_dom"/>
</dbReference>
<dbReference type="Proteomes" id="UP000327013">
    <property type="component" value="Chromosome 4"/>
</dbReference>
<proteinExistence type="predicted"/>
<gene>
    <name evidence="10" type="ORF">FH972_010564</name>
</gene>
<dbReference type="SMART" id="SM00717">
    <property type="entry name" value="SANT"/>
    <property type="match status" value="2"/>
</dbReference>
<dbReference type="PROSITE" id="PS51294">
    <property type="entry name" value="HTH_MYB"/>
    <property type="match status" value="1"/>
</dbReference>
<dbReference type="Pfam" id="PF00249">
    <property type="entry name" value="Myb_DNA-binding"/>
    <property type="match status" value="2"/>
</dbReference>
<feature type="compositionally biased region" description="Basic and acidic residues" evidence="6">
    <location>
        <begin position="91"/>
        <end position="101"/>
    </location>
</feature>
<keyword evidence="5" id="KW-0539">Nucleus</keyword>
<dbReference type="OrthoDB" id="118550at2759"/>
<dbReference type="InterPro" id="IPR017884">
    <property type="entry name" value="SANT_dom"/>
</dbReference>
<evidence type="ECO:0008006" key="12">
    <source>
        <dbReference type="Google" id="ProtNLM"/>
    </source>
</evidence>
<keyword evidence="3" id="KW-0238">DNA-binding</keyword>
<dbReference type="InterPro" id="IPR001005">
    <property type="entry name" value="SANT/Myb"/>
</dbReference>
<evidence type="ECO:0000313" key="11">
    <source>
        <dbReference type="Proteomes" id="UP000327013"/>
    </source>
</evidence>
<protein>
    <recommendedName>
        <fullName evidence="12">HTH myb-type domain-containing protein</fullName>
    </recommendedName>
</protein>
<evidence type="ECO:0000259" key="8">
    <source>
        <dbReference type="PROSITE" id="PS51293"/>
    </source>
</evidence>
<evidence type="ECO:0000259" key="7">
    <source>
        <dbReference type="PROSITE" id="PS50090"/>
    </source>
</evidence>
<dbReference type="GO" id="GO:0005634">
    <property type="term" value="C:nucleus"/>
    <property type="evidence" value="ECO:0007669"/>
    <property type="project" value="UniProtKB-SubCell"/>
</dbReference>
<dbReference type="EMBL" id="CM017324">
    <property type="protein sequence ID" value="KAE8038016.1"/>
    <property type="molecule type" value="Genomic_DNA"/>
</dbReference>
<feature type="domain" description="HTH myb-type" evidence="9">
    <location>
        <begin position="95"/>
        <end position="151"/>
    </location>
</feature>
<dbReference type="AlphaFoldDB" id="A0A660KVP4"/>
<evidence type="ECO:0000256" key="6">
    <source>
        <dbReference type="SAM" id="MobiDB-lite"/>
    </source>
</evidence>
<keyword evidence="2" id="KW-0805">Transcription regulation</keyword>
<dbReference type="FunFam" id="1.10.10.60:FF:000154">
    <property type="entry name" value="Transcription factor SRM1"/>
    <property type="match status" value="1"/>
</dbReference>